<dbReference type="Gene3D" id="3.60.60.10">
    <property type="entry name" value="Penicillin V Acylase, Chain A"/>
    <property type="match status" value="1"/>
</dbReference>
<accession>A0A1I4DBS4</accession>
<proteinExistence type="predicted"/>
<dbReference type="STRING" id="1123062.SAMN02745775_110111"/>
<organism evidence="1 2">
    <name type="scientific">Falsiroseomonas stagni DSM 19981</name>
    <dbReference type="NCBI Taxonomy" id="1123062"/>
    <lineage>
        <taxon>Bacteria</taxon>
        <taxon>Pseudomonadati</taxon>
        <taxon>Pseudomonadota</taxon>
        <taxon>Alphaproteobacteria</taxon>
        <taxon>Acetobacterales</taxon>
        <taxon>Roseomonadaceae</taxon>
        <taxon>Falsiroseomonas</taxon>
    </lineage>
</organism>
<gene>
    <name evidence="1" type="ORF">SAMN02745775_110111</name>
</gene>
<dbReference type="EMBL" id="FOSQ01000010">
    <property type="protein sequence ID" value="SFK90942.1"/>
    <property type="molecule type" value="Genomic_DNA"/>
</dbReference>
<sequence length="353" mass="37016">MAPRRIPLLDARAEPYPAAATAAARSDDVRAILAIAERRHTAAGLRLGDAVSRRWLARNASPLGAEIAAVARQIGRPGAHLLNLSYEWACTCGVEATAEPVMLRVLDWPMEGLGEALCVIRQAGPAGEWWHVGWPGLAGTITAMAPGRFAVAINQPPLPLSRLGAAARARGLGLMGLAADWLGSRPGLWRSRALPPAHLLRIVCDTAPDFATALAMLRDTPIAAPVAFTLAGTSPGEAACIERSPDGHAQRQAPRIAVANHWDGLGLPGAARWMESGARQAMMADLVETGPPEGLGWLRPPILNRGTRLAAVMRPASGRLSVAGFAGERPVTALLHLAAGANDPARQDDPLAA</sequence>
<name>A0A1I4DBS4_9PROT</name>
<evidence type="ECO:0000313" key="2">
    <source>
        <dbReference type="Proteomes" id="UP000199473"/>
    </source>
</evidence>
<reference evidence="1 2" key="1">
    <citation type="submission" date="2016-10" db="EMBL/GenBank/DDBJ databases">
        <authorList>
            <person name="de Groot N.N."/>
        </authorList>
    </citation>
    <scope>NUCLEOTIDE SEQUENCE [LARGE SCALE GENOMIC DNA]</scope>
    <source>
        <strain evidence="1 2">DSM 19981</strain>
    </source>
</reference>
<dbReference type="OrthoDB" id="7325338at2"/>
<dbReference type="AlphaFoldDB" id="A0A1I4DBS4"/>
<evidence type="ECO:0008006" key="3">
    <source>
        <dbReference type="Google" id="ProtNLM"/>
    </source>
</evidence>
<keyword evidence="2" id="KW-1185">Reference proteome</keyword>
<dbReference type="RefSeq" id="WP_092962003.1">
    <property type="nucleotide sequence ID" value="NZ_FOSQ01000010.1"/>
</dbReference>
<dbReference type="Proteomes" id="UP000199473">
    <property type="component" value="Unassembled WGS sequence"/>
</dbReference>
<protein>
    <recommendedName>
        <fullName evidence="3">Acyl-coenzyme A:6-aminopenicillanic acid acyl-transferase</fullName>
    </recommendedName>
</protein>
<evidence type="ECO:0000313" key="1">
    <source>
        <dbReference type="EMBL" id="SFK90942.1"/>
    </source>
</evidence>